<name>A0A1A9LD73_9FLAO</name>
<dbReference type="STRING" id="1385699.A7A78_12480"/>
<dbReference type="AlphaFoldDB" id="A0A1A9LD73"/>
<organism evidence="1 2">
    <name type="scientific">Aequorivita soesokkakensis</name>
    <dbReference type="NCBI Taxonomy" id="1385699"/>
    <lineage>
        <taxon>Bacteria</taxon>
        <taxon>Pseudomonadati</taxon>
        <taxon>Bacteroidota</taxon>
        <taxon>Flavobacteriia</taxon>
        <taxon>Flavobacteriales</taxon>
        <taxon>Flavobacteriaceae</taxon>
        <taxon>Aequorivita</taxon>
    </lineage>
</organism>
<dbReference type="Pfam" id="PF10652">
    <property type="entry name" value="DUF2480"/>
    <property type="match status" value="1"/>
</dbReference>
<keyword evidence="2" id="KW-1185">Reference proteome</keyword>
<dbReference type="OrthoDB" id="9803040at2"/>
<comment type="caution">
    <text evidence="1">The sequence shown here is derived from an EMBL/GenBank/DDBJ whole genome shotgun (WGS) entry which is preliminary data.</text>
</comment>
<dbReference type="Proteomes" id="UP000077552">
    <property type="component" value="Unassembled WGS sequence"/>
</dbReference>
<dbReference type="RefSeq" id="WP_068761928.1">
    <property type="nucleotide sequence ID" value="NZ_LXIE01000015.1"/>
</dbReference>
<protein>
    <recommendedName>
        <fullName evidence="3">DUF2480 family protein</fullName>
    </recommendedName>
</protein>
<evidence type="ECO:0008006" key="3">
    <source>
        <dbReference type="Google" id="ProtNLM"/>
    </source>
</evidence>
<gene>
    <name evidence="1" type="ORF">A7A78_12480</name>
</gene>
<dbReference type="InterPro" id="IPR018914">
    <property type="entry name" value="DUF2480"/>
</dbReference>
<reference evidence="1 2" key="1">
    <citation type="submission" date="2016-05" db="EMBL/GenBank/DDBJ databases">
        <title>Genome sequencing of Vitellibacter soesokkakensis RSSK-12.</title>
        <authorList>
            <person name="Thevarajoo S."/>
            <person name="Selvaratnam C."/>
            <person name="Goh K.M."/>
            <person name="Chan K.-G."/>
            <person name="Chong C.S."/>
        </authorList>
    </citation>
    <scope>NUCLEOTIDE SEQUENCE [LARGE SCALE GENOMIC DNA]</scope>
    <source>
        <strain evidence="1 2">RSSK-12</strain>
    </source>
</reference>
<dbReference type="EMBL" id="LXIE01000015">
    <property type="protein sequence ID" value="OAD91319.1"/>
    <property type="molecule type" value="Genomic_DNA"/>
</dbReference>
<proteinExistence type="predicted"/>
<evidence type="ECO:0000313" key="1">
    <source>
        <dbReference type="EMBL" id="OAD91319.1"/>
    </source>
</evidence>
<evidence type="ECO:0000313" key="2">
    <source>
        <dbReference type="Proteomes" id="UP000077552"/>
    </source>
</evidence>
<sequence length="168" mass="19188">MPEEIINRVANSKLVTFDLEEIYPKGERVSFDISQWLLEGIVLRENDFREQAKKHDWSQYQGKFVALYCNTEAIVPGWAYLLLSLHLAPYAKKVTVGSLEELESILFTELLQNIDVSEYIDKPVIIKGCAHKPIPQNAYVLLAQKLQPVAKSIMYGEACSSVPLYKKR</sequence>
<accession>A0A1A9LD73</accession>